<dbReference type="InterPro" id="IPR043128">
    <property type="entry name" value="Rev_trsase/Diguanyl_cyclase"/>
</dbReference>
<dbReference type="EMBL" id="NCKW01003612">
    <property type="protein sequence ID" value="POM75902.1"/>
    <property type="molecule type" value="Genomic_DNA"/>
</dbReference>
<organism evidence="1 2">
    <name type="scientific">Phytophthora palmivora</name>
    <dbReference type="NCBI Taxonomy" id="4796"/>
    <lineage>
        <taxon>Eukaryota</taxon>
        <taxon>Sar</taxon>
        <taxon>Stramenopiles</taxon>
        <taxon>Oomycota</taxon>
        <taxon>Peronosporomycetes</taxon>
        <taxon>Peronosporales</taxon>
        <taxon>Peronosporaceae</taxon>
        <taxon>Phytophthora</taxon>
    </lineage>
</organism>
<dbReference type="AlphaFoldDB" id="A0A2P4YDK0"/>
<accession>A0A2P4YDK0</accession>
<comment type="caution">
    <text evidence="1">The sequence shown here is derived from an EMBL/GenBank/DDBJ whole genome shotgun (WGS) entry which is preliminary data.</text>
</comment>
<dbReference type="SUPFAM" id="SSF56672">
    <property type="entry name" value="DNA/RNA polymerases"/>
    <property type="match status" value="1"/>
</dbReference>
<proteinExistence type="predicted"/>
<protein>
    <submittedName>
        <fullName evidence="1">Pol protein</fullName>
    </submittedName>
</protein>
<evidence type="ECO:0000313" key="1">
    <source>
        <dbReference type="EMBL" id="POM75902.1"/>
    </source>
</evidence>
<name>A0A2P4YDK0_9STRA</name>
<dbReference type="OrthoDB" id="121617at2759"/>
<dbReference type="Gene3D" id="3.30.70.270">
    <property type="match status" value="1"/>
</dbReference>
<reference evidence="1 2" key="1">
    <citation type="journal article" date="2017" name="Genome Biol. Evol.">
        <title>Phytophthora megakarya and P. palmivora, closely related causal agents of cacao black pod rot, underwent increases in genome sizes and gene numbers by different mechanisms.</title>
        <authorList>
            <person name="Ali S.S."/>
            <person name="Shao J."/>
            <person name="Lary D.J."/>
            <person name="Kronmiller B."/>
            <person name="Shen D."/>
            <person name="Strem M.D."/>
            <person name="Amoako-Attah I."/>
            <person name="Akrofi A.Y."/>
            <person name="Begoude B.A."/>
            <person name="Ten Hoopen G.M."/>
            <person name="Coulibaly K."/>
            <person name="Kebe B.I."/>
            <person name="Melnick R.L."/>
            <person name="Guiltinan M.J."/>
            <person name="Tyler B.M."/>
            <person name="Meinhardt L.W."/>
            <person name="Bailey B.A."/>
        </authorList>
    </citation>
    <scope>NUCLEOTIDE SEQUENCE [LARGE SCALE GENOMIC DNA]</scope>
    <source>
        <strain evidence="2">sbr112.9</strain>
    </source>
</reference>
<sequence>NPEDPVYPLVKEYLDVVSKHPPSQIPPDRGVRYQIDLVFGTNYCVTSRWPLPRERCKVIDAFFAEKAKSGMVRESKYPHSTPTFCLNHATVPAQTGESTEPSCSEPSGRYSASTWNSNILPAQTPIPRKAMLLNNMSGWTLYSALDLVGEY</sequence>
<gene>
    <name evidence="1" type="ORF">PHPALM_6931</name>
</gene>
<dbReference type="Proteomes" id="UP000237271">
    <property type="component" value="Unassembled WGS sequence"/>
</dbReference>
<keyword evidence="2" id="KW-1185">Reference proteome</keyword>
<feature type="non-terminal residue" evidence="1">
    <location>
        <position position="1"/>
    </location>
</feature>
<dbReference type="InterPro" id="IPR043502">
    <property type="entry name" value="DNA/RNA_pol_sf"/>
</dbReference>
<dbReference type="Gene3D" id="3.10.10.10">
    <property type="entry name" value="HIV Type 1 Reverse Transcriptase, subunit A, domain 1"/>
    <property type="match status" value="1"/>
</dbReference>
<evidence type="ECO:0000313" key="2">
    <source>
        <dbReference type="Proteomes" id="UP000237271"/>
    </source>
</evidence>